<accession>E6Z1A3</accession>
<name>E6Z1A3_BARSR</name>
<protein>
    <submittedName>
        <fullName evidence="1">Uncharacterized protein</fullName>
    </submittedName>
</protein>
<dbReference type="AlphaFoldDB" id="E6Z1A3"/>
<gene>
    <name evidence="1" type="ORF">BARSC_190164</name>
</gene>
<evidence type="ECO:0000313" key="1">
    <source>
        <dbReference type="EMBL" id="CBI82891.1"/>
    </source>
</evidence>
<proteinExistence type="predicted"/>
<dbReference type="EMBL" id="FN645524">
    <property type="protein sequence ID" value="CBI82891.1"/>
    <property type="molecule type" value="Genomic_DNA"/>
</dbReference>
<sequence length="205" mass="23526">MVSGQVMGWRVGRQECGSGWMGRRCWRKVQQMVKAVGRKDVKIDCQKGKKAQNVTAQQDSQNLYSIHLTNQWPWEKIALYQEAINAAMQKYAKRFPDDVCLDTIAKEIAGGQAQLWLILKNETQFSAFVITKIEMTHTGKKRVVILDLAGKGGLKLVKLIDQIEKWARTIHADEMLTMGRFGWSKMLRQRGHAINLIHYRKVLTL</sequence>
<reference evidence="1" key="1">
    <citation type="journal article" date="2011" name="PLoS Genet.">
        <title>Parallel evolution of a type IV secretion system in radiating lineages of the host-restricted bacterial pathogen Bartonella.</title>
        <authorList>
            <person name="Engel P."/>
            <person name="Salzburger W."/>
            <person name="Liesch M."/>
            <person name="Chang C.C."/>
            <person name="Maruyama S."/>
            <person name="Lanz C."/>
            <person name="Calteau A."/>
            <person name="Lajus A."/>
            <person name="Medigue C."/>
            <person name="Schuster S.C."/>
            <person name="Dehio C."/>
        </authorList>
    </citation>
    <scope>NUCLEOTIDE SEQUENCE</scope>
    <source>
        <strain evidence="1">R1</strain>
    </source>
</reference>
<organism evidence="1">
    <name type="scientific">Bartonella schoenbuchensis (strain DSM 13525 / NCTC 13165 / R1)</name>
    <dbReference type="NCBI Taxonomy" id="687861"/>
    <lineage>
        <taxon>Bacteria</taxon>
        <taxon>Pseudomonadati</taxon>
        <taxon>Pseudomonadota</taxon>
        <taxon>Alphaproteobacteria</taxon>
        <taxon>Hyphomicrobiales</taxon>
        <taxon>Bartonellaceae</taxon>
        <taxon>Bartonella</taxon>
    </lineage>
</organism>